<sequence length="326" mass="36504">MANNTTQPASFDIGGLPTELQLEILGYSVPHEYCVVATRACLTEEFKGKHNFSFCSSQFAAFALCKATRPAYLEDFKFTNFRAFITAVDRADKLQEFRIHLGCNNPHPHRQLDVSHITTNKLPDTFDNALKFIKFLMSLMKKLPGPPADDVRVAHQVRECGNEAKLLQLLYTLGASGTVGRLPERLFAAFRQHHIISSWEATNAGHAEEMRLKQVDEDVAKGPLIDGHGEDEDNVANRVPAAEGLEQAVGGAEISEDYEDMETDQESDEVNIKEEEEDEPPGVLYDHDQHQMSYTYPPPADFSAFLGQAFLGYAYVPVFPHYTAEY</sequence>
<gene>
    <name evidence="2" type="ORF">M409DRAFT_28532</name>
</gene>
<dbReference type="GeneID" id="54562353"/>
<feature type="region of interest" description="Disordered" evidence="1">
    <location>
        <begin position="258"/>
        <end position="281"/>
    </location>
</feature>
<evidence type="ECO:0000313" key="3">
    <source>
        <dbReference type="Proteomes" id="UP000799537"/>
    </source>
</evidence>
<protein>
    <submittedName>
        <fullName evidence="2">Uncharacterized protein</fullName>
    </submittedName>
</protein>
<dbReference type="Proteomes" id="UP000799537">
    <property type="component" value="Unassembled WGS sequence"/>
</dbReference>
<reference evidence="2" key="1">
    <citation type="journal article" date="2020" name="Stud. Mycol.">
        <title>101 Dothideomycetes genomes: a test case for predicting lifestyles and emergence of pathogens.</title>
        <authorList>
            <person name="Haridas S."/>
            <person name="Albert R."/>
            <person name="Binder M."/>
            <person name="Bloem J."/>
            <person name="Labutti K."/>
            <person name="Salamov A."/>
            <person name="Andreopoulos B."/>
            <person name="Baker S."/>
            <person name="Barry K."/>
            <person name="Bills G."/>
            <person name="Bluhm B."/>
            <person name="Cannon C."/>
            <person name="Castanera R."/>
            <person name="Culley D."/>
            <person name="Daum C."/>
            <person name="Ezra D."/>
            <person name="Gonzalez J."/>
            <person name="Henrissat B."/>
            <person name="Kuo A."/>
            <person name="Liang C."/>
            <person name="Lipzen A."/>
            <person name="Lutzoni F."/>
            <person name="Magnuson J."/>
            <person name="Mondo S."/>
            <person name="Nolan M."/>
            <person name="Ohm R."/>
            <person name="Pangilinan J."/>
            <person name="Park H.-J."/>
            <person name="Ramirez L."/>
            <person name="Alfaro M."/>
            <person name="Sun H."/>
            <person name="Tritt A."/>
            <person name="Yoshinaga Y."/>
            <person name="Zwiers L.-H."/>
            <person name="Turgeon B."/>
            <person name="Goodwin S."/>
            <person name="Spatafora J."/>
            <person name="Crous P."/>
            <person name="Grigoriev I."/>
        </authorList>
    </citation>
    <scope>NUCLEOTIDE SEQUENCE</scope>
    <source>
        <strain evidence="2">ATCC 36951</strain>
    </source>
</reference>
<keyword evidence="3" id="KW-1185">Reference proteome</keyword>
<accession>A0A6A6C1J2</accession>
<name>A0A6A6C1J2_ZASCE</name>
<organism evidence="2 3">
    <name type="scientific">Zasmidium cellare ATCC 36951</name>
    <dbReference type="NCBI Taxonomy" id="1080233"/>
    <lineage>
        <taxon>Eukaryota</taxon>
        <taxon>Fungi</taxon>
        <taxon>Dikarya</taxon>
        <taxon>Ascomycota</taxon>
        <taxon>Pezizomycotina</taxon>
        <taxon>Dothideomycetes</taxon>
        <taxon>Dothideomycetidae</taxon>
        <taxon>Mycosphaerellales</taxon>
        <taxon>Mycosphaerellaceae</taxon>
        <taxon>Zasmidium</taxon>
    </lineage>
</organism>
<dbReference type="AlphaFoldDB" id="A0A6A6C1J2"/>
<feature type="compositionally biased region" description="Acidic residues" evidence="1">
    <location>
        <begin position="258"/>
        <end position="280"/>
    </location>
</feature>
<evidence type="ECO:0000313" key="2">
    <source>
        <dbReference type="EMBL" id="KAF2160924.1"/>
    </source>
</evidence>
<proteinExistence type="predicted"/>
<dbReference type="RefSeq" id="XP_033661813.1">
    <property type="nucleotide sequence ID" value="XM_033809081.1"/>
</dbReference>
<evidence type="ECO:0000256" key="1">
    <source>
        <dbReference type="SAM" id="MobiDB-lite"/>
    </source>
</evidence>
<dbReference type="EMBL" id="ML993622">
    <property type="protein sequence ID" value="KAF2160924.1"/>
    <property type="molecule type" value="Genomic_DNA"/>
</dbReference>